<dbReference type="AlphaFoldDB" id="A0A813F2E4"/>
<keyword evidence="1" id="KW-0732">Signal</keyword>
<reference evidence="2" key="1">
    <citation type="submission" date="2021-02" db="EMBL/GenBank/DDBJ databases">
        <authorList>
            <person name="Dougan E. K."/>
            <person name="Rhodes N."/>
            <person name="Thang M."/>
            <person name="Chan C."/>
        </authorList>
    </citation>
    <scope>NUCLEOTIDE SEQUENCE</scope>
</reference>
<dbReference type="Proteomes" id="UP000654075">
    <property type="component" value="Unassembled WGS sequence"/>
</dbReference>
<evidence type="ECO:0000313" key="3">
    <source>
        <dbReference type="Proteomes" id="UP000654075"/>
    </source>
</evidence>
<name>A0A813F2E4_POLGL</name>
<evidence type="ECO:0000256" key="1">
    <source>
        <dbReference type="SAM" id="SignalP"/>
    </source>
</evidence>
<dbReference type="EMBL" id="CAJNNV010017916">
    <property type="protein sequence ID" value="CAE8605488.1"/>
    <property type="molecule type" value="Genomic_DNA"/>
</dbReference>
<feature type="signal peptide" evidence="1">
    <location>
        <begin position="1"/>
        <end position="23"/>
    </location>
</feature>
<organism evidence="2 3">
    <name type="scientific">Polarella glacialis</name>
    <name type="common">Dinoflagellate</name>
    <dbReference type="NCBI Taxonomy" id="89957"/>
    <lineage>
        <taxon>Eukaryota</taxon>
        <taxon>Sar</taxon>
        <taxon>Alveolata</taxon>
        <taxon>Dinophyceae</taxon>
        <taxon>Suessiales</taxon>
        <taxon>Suessiaceae</taxon>
        <taxon>Polarella</taxon>
    </lineage>
</organism>
<sequence length="191" mass="21436">MSGLLQRALLVVSLAYVPTMLSGQEVKEPTCAKLKALLAGERKAWATQQSWYQALGQKCEIKMAEGELEGLTPFKLAVKCTWLGEMEHKGEAKAFEKFYWYPSLREACGKAAFEEKLENLSPEGLARRCAFIDQAVQAGDSAKLKMQSWYQALQEECAKKALEVNRTIRKLSVAEREDWPAMPQEMAAPVM</sequence>
<protein>
    <recommendedName>
        <fullName evidence="4">DUF1311 domain-containing protein</fullName>
    </recommendedName>
</protein>
<evidence type="ECO:0008006" key="4">
    <source>
        <dbReference type="Google" id="ProtNLM"/>
    </source>
</evidence>
<proteinExistence type="predicted"/>
<comment type="caution">
    <text evidence="2">The sequence shown here is derived from an EMBL/GenBank/DDBJ whole genome shotgun (WGS) entry which is preliminary data.</text>
</comment>
<keyword evidence="3" id="KW-1185">Reference proteome</keyword>
<evidence type="ECO:0000313" key="2">
    <source>
        <dbReference type="EMBL" id="CAE8605488.1"/>
    </source>
</evidence>
<gene>
    <name evidence="2" type="ORF">PGLA1383_LOCUS23601</name>
</gene>
<accession>A0A813F2E4</accession>
<feature type="chain" id="PRO_5032539009" description="DUF1311 domain-containing protein" evidence="1">
    <location>
        <begin position="24"/>
        <end position="191"/>
    </location>
</feature>